<protein>
    <submittedName>
        <fullName evidence="2">Uncharacterized protein</fullName>
    </submittedName>
</protein>
<dbReference type="EMBL" id="JARBHB010000001">
    <property type="protein sequence ID" value="KAJ8897705.1"/>
    <property type="molecule type" value="Genomic_DNA"/>
</dbReference>
<feature type="region of interest" description="Disordered" evidence="1">
    <location>
        <begin position="125"/>
        <end position="158"/>
    </location>
</feature>
<evidence type="ECO:0000313" key="3">
    <source>
        <dbReference type="Proteomes" id="UP001159363"/>
    </source>
</evidence>
<feature type="region of interest" description="Disordered" evidence="1">
    <location>
        <begin position="551"/>
        <end position="600"/>
    </location>
</feature>
<evidence type="ECO:0000313" key="2">
    <source>
        <dbReference type="EMBL" id="KAJ8897705.1"/>
    </source>
</evidence>
<dbReference type="Proteomes" id="UP001159363">
    <property type="component" value="Chromosome 1"/>
</dbReference>
<evidence type="ECO:0000256" key="1">
    <source>
        <dbReference type="SAM" id="MobiDB-lite"/>
    </source>
</evidence>
<gene>
    <name evidence="2" type="ORF">PR048_003055</name>
</gene>
<comment type="caution">
    <text evidence="2">The sequence shown here is derived from an EMBL/GenBank/DDBJ whole genome shotgun (WGS) entry which is preliminary data.</text>
</comment>
<keyword evidence="3" id="KW-1185">Reference proteome</keyword>
<reference evidence="2 3" key="1">
    <citation type="submission" date="2023-02" db="EMBL/GenBank/DDBJ databases">
        <title>LHISI_Scaffold_Assembly.</title>
        <authorList>
            <person name="Stuart O.P."/>
            <person name="Cleave R."/>
            <person name="Magrath M.J.L."/>
            <person name="Mikheyev A.S."/>
        </authorList>
    </citation>
    <scope>NUCLEOTIDE SEQUENCE [LARGE SCALE GENOMIC DNA]</scope>
    <source>
        <strain evidence="2">Daus_M_001</strain>
        <tissue evidence="2">Leg muscle</tissue>
    </source>
</reference>
<proteinExistence type="predicted"/>
<organism evidence="2 3">
    <name type="scientific">Dryococelus australis</name>
    <dbReference type="NCBI Taxonomy" id="614101"/>
    <lineage>
        <taxon>Eukaryota</taxon>
        <taxon>Metazoa</taxon>
        <taxon>Ecdysozoa</taxon>
        <taxon>Arthropoda</taxon>
        <taxon>Hexapoda</taxon>
        <taxon>Insecta</taxon>
        <taxon>Pterygota</taxon>
        <taxon>Neoptera</taxon>
        <taxon>Polyneoptera</taxon>
        <taxon>Phasmatodea</taxon>
        <taxon>Verophasmatodea</taxon>
        <taxon>Anareolatae</taxon>
        <taxon>Phasmatidae</taxon>
        <taxon>Eurycanthinae</taxon>
        <taxon>Dryococelus</taxon>
    </lineage>
</organism>
<sequence>MRTSCKVWFSRLLGVSIMRKITIQLRQKVLNHRAALSYRTARFCILLTILPVFQDDNQIKTLMKISAAIQNNGMTVEVTRAVRQVAHDPGADVVGTASSDADADVLAARPPRLGRSKLRHDAATRPAPFISAPAPPSTPPQWGDLRRRRSSTTGPSRALAKVEQVRGAEQHAYSSPRPHTPDQVYRLFTIPSYFPEELLKFFFQDIHPPHGFRKVGSNREWTIKRNPGLRKKYILQTRTSWYLQEITHAFTIILEPCDIEESGVFGLLYLIAYYPGTGETTMGACTVPGGVVVRVLTSHLGKPGSIPDGFAPGFSHVGIVPDDAAGWRVFSEISRFHHPFLPTLLHSNLSSPSSAHNISLLRAAQISPFHWLPSFATALTANTTVTITSEHADLRTALTAQPQASGIHELSVEVWAGFGVFRTDHTPSIDGRAVPPLGLPIVDYYYYYYNCYGYLPTRPAPYNARLVVSDNATPDLLQLRLFPAKFEEYHWMNVETFANILKAIYNDLAECQKQAPTLPRAAGHRAAGEGSSARGQYFRCPPAIWRLRDSRAHGPRSWPASSPRHRGSDAAAHPPCMQPRKFPTTESEPGSIPGRATPGFSQVVPDDAAVRRVFSGISRFPCNYIPTPLHLTSLHPHCLSKNRPHLFTHSLIRSTLELIPEWCRQKVDVLQLRKIHDVTPVQQSIVWPIQFIYDGGEASIVIQQAVVSQRLDCSPPKTYRVQSPAGSLWVFASRNRAGRCRWYAGFLGDIPFPPPLHSGGTAPFSPHLTFIGSQDPVVKSCPNLSRKAIRKHRGSELRYRHA</sequence>
<name>A0ABQ9ILY5_9NEOP</name>
<accession>A0ABQ9ILY5</accession>